<feature type="transmembrane region" description="Helical" evidence="6">
    <location>
        <begin position="41"/>
        <end position="62"/>
    </location>
</feature>
<name>A0A1W6MXR2_9HYPH</name>
<dbReference type="GO" id="GO:0016020">
    <property type="term" value="C:membrane"/>
    <property type="evidence" value="ECO:0007669"/>
    <property type="project" value="UniProtKB-SubCell"/>
</dbReference>
<proteinExistence type="predicted"/>
<dbReference type="InterPro" id="IPR011990">
    <property type="entry name" value="TPR-like_helical_dom_sf"/>
</dbReference>
<keyword evidence="9" id="KW-1185">Reference proteome</keyword>
<evidence type="ECO:0000313" key="9">
    <source>
        <dbReference type="Proteomes" id="UP000193978"/>
    </source>
</evidence>
<comment type="subcellular location">
    <subcellularLocation>
        <location evidence="1">Membrane</location>
    </subcellularLocation>
</comment>
<dbReference type="Pfam" id="PF14559">
    <property type="entry name" value="TPR_19"/>
    <property type="match status" value="1"/>
</dbReference>
<dbReference type="KEGG" id="mbry:B1812_16250"/>
<evidence type="ECO:0000259" key="7">
    <source>
        <dbReference type="Pfam" id="PF07219"/>
    </source>
</evidence>
<dbReference type="STRING" id="655015.B1812_16250"/>
<dbReference type="Pfam" id="PF07219">
    <property type="entry name" value="HemY_N"/>
    <property type="match status" value="1"/>
</dbReference>
<evidence type="ECO:0000256" key="2">
    <source>
        <dbReference type="ARBA" id="ARBA00022692"/>
    </source>
</evidence>
<dbReference type="SUPFAM" id="SSF48452">
    <property type="entry name" value="TPR-like"/>
    <property type="match status" value="1"/>
</dbReference>
<dbReference type="InterPro" id="IPR016982">
    <property type="entry name" value="Mms48"/>
</dbReference>
<evidence type="ECO:0000256" key="5">
    <source>
        <dbReference type="SAM" id="MobiDB-lite"/>
    </source>
</evidence>
<sequence length="460" mass="49202">MWFILFFILLLAALAYGVEQVIDQPGSVTIDWSGYHLDASIPVAVAALLIAAAGIVLVWTLVTSTFKLPQRMREGLQGRRREMGFAAVTKGIVAAASGDAAAARDAAKAAEKLLPDEPLVHYLKSQAAQIEGDFSKAEAAFQRMTLKPETRLLGLRGLHIQAQRRADSEAAHYFAKEAHEIAPLPWAGTALLEHYAAAGEWDEARKALEESYKVGGLDAAAAERYRAVLETAAAMQKEARDPQAALHLAHLALKRRPNFVPALLVAARVLIKRNDPKLAAKLIEKAWPSAPHPELATAYLDSFPSETNAQKLVRAERLAALAPQAPESRQALAQAALSARAFAKARSALAPLVAEGKTPTAHTCLLMAEIEDVEFGPSGPVREWLARGSRAPRDPAWIADGVVSRSWAPISPKTGKLDAFEWGPPPSPPPGPSQDGRPEIPAAFQHQAPVAAIASDSAGA</sequence>
<feature type="domain" description="HemY N-terminal" evidence="7">
    <location>
        <begin position="26"/>
        <end position="132"/>
    </location>
</feature>
<protein>
    <submittedName>
        <fullName evidence="8">Heme biosynthesis protein HemY</fullName>
    </submittedName>
</protein>
<evidence type="ECO:0000313" key="8">
    <source>
        <dbReference type="EMBL" id="ARN82377.1"/>
    </source>
</evidence>
<evidence type="ECO:0000256" key="3">
    <source>
        <dbReference type="ARBA" id="ARBA00022989"/>
    </source>
</evidence>
<dbReference type="PIRSF" id="PIRSF031802">
    <property type="entry name" value="UCP031802"/>
    <property type="match status" value="1"/>
</dbReference>
<gene>
    <name evidence="8" type="ORF">B1812_16250</name>
</gene>
<keyword evidence="2 6" id="KW-0812">Transmembrane</keyword>
<organism evidence="8 9">
    <name type="scientific">Methylocystis bryophila</name>
    <dbReference type="NCBI Taxonomy" id="655015"/>
    <lineage>
        <taxon>Bacteria</taxon>
        <taxon>Pseudomonadati</taxon>
        <taxon>Pseudomonadota</taxon>
        <taxon>Alphaproteobacteria</taxon>
        <taxon>Hyphomicrobiales</taxon>
        <taxon>Methylocystaceae</taxon>
        <taxon>Methylocystis</taxon>
    </lineage>
</organism>
<evidence type="ECO:0000256" key="4">
    <source>
        <dbReference type="ARBA" id="ARBA00023136"/>
    </source>
</evidence>
<dbReference type="InterPro" id="IPR010817">
    <property type="entry name" value="HemY_N"/>
</dbReference>
<dbReference type="EMBL" id="CP019948">
    <property type="protein sequence ID" value="ARN82377.1"/>
    <property type="molecule type" value="Genomic_DNA"/>
</dbReference>
<evidence type="ECO:0000256" key="6">
    <source>
        <dbReference type="SAM" id="Phobius"/>
    </source>
</evidence>
<feature type="region of interest" description="Disordered" evidence="5">
    <location>
        <begin position="414"/>
        <end position="443"/>
    </location>
</feature>
<feature type="compositionally biased region" description="Pro residues" evidence="5">
    <location>
        <begin position="423"/>
        <end position="432"/>
    </location>
</feature>
<reference evidence="8 9" key="1">
    <citation type="submission" date="2017-02" db="EMBL/GenBank/DDBJ databases">
        <authorList>
            <person name="Peterson S.W."/>
        </authorList>
    </citation>
    <scope>NUCLEOTIDE SEQUENCE [LARGE SCALE GENOMIC DNA]</scope>
    <source>
        <strain evidence="8 9">S285</strain>
    </source>
</reference>
<dbReference type="Gene3D" id="1.25.40.10">
    <property type="entry name" value="Tetratricopeptide repeat domain"/>
    <property type="match status" value="2"/>
</dbReference>
<evidence type="ECO:0000256" key="1">
    <source>
        <dbReference type="ARBA" id="ARBA00004370"/>
    </source>
</evidence>
<dbReference type="Proteomes" id="UP000193978">
    <property type="component" value="Chromosome"/>
</dbReference>
<keyword evidence="3 6" id="KW-1133">Transmembrane helix</keyword>
<keyword evidence="4 6" id="KW-0472">Membrane</keyword>
<dbReference type="RefSeq" id="WP_085772504.1">
    <property type="nucleotide sequence ID" value="NZ_AP027149.1"/>
</dbReference>
<dbReference type="OrthoDB" id="9798343at2"/>
<accession>A0A1W6MXR2</accession>
<dbReference type="AlphaFoldDB" id="A0A1W6MXR2"/>